<dbReference type="OrthoDB" id="9790023at2"/>
<dbReference type="SUPFAM" id="SSF102588">
    <property type="entry name" value="LmbE-like"/>
    <property type="match status" value="1"/>
</dbReference>
<dbReference type="RefSeq" id="WP_099305474.1">
    <property type="nucleotide sequence ID" value="NZ_PDVP01000003.1"/>
</dbReference>
<comment type="caution">
    <text evidence="1">The sequence shown here is derived from an EMBL/GenBank/DDBJ whole genome shotgun (WGS) entry which is preliminary data.</text>
</comment>
<dbReference type="Proteomes" id="UP000221168">
    <property type="component" value="Unassembled WGS sequence"/>
</dbReference>
<accession>A0A2G1QQL4</accession>
<reference evidence="1 2" key="1">
    <citation type="submission" date="2017-10" db="EMBL/GenBank/DDBJ databases">
        <title>Sedimentibacterium mangrovi gen. nov., sp. nov., a novel member of family Phyllobacteriacea isolated from mangrove sediment.</title>
        <authorList>
            <person name="Liao H."/>
            <person name="Tian Y."/>
        </authorList>
    </citation>
    <scope>NUCLEOTIDE SEQUENCE [LARGE SCALE GENOMIC DNA]</scope>
    <source>
        <strain evidence="1 2">X9-2-2</strain>
    </source>
</reference>
<gene>
    <name evidence="1" type="ORF">CSC94_07370</name>
</gene>
<proteinExistence type="predicted"/>
<sequence length="289" mass="33321">MTTRPDFLENSIIIGAHPDDELLWFNSILRQADKVVIVFCDFWAHPGLGAARKRVLAEFPHPDVHCLGIDEPGSYGCADWVRPTPDRFGLAFRQRAALRDVKRQVKRAVNRLVPRGIPVAPGRIRTMYETNYTLIRDRLRPLLRPGMNLFTHNPWGEYGHEDHVQVFRVLQHLQREIGFQLWMSNYCTERSLPLATRYFRSAPDGYIRLPADKAYADQVADLYRKHGCWTWADDWSWFDDECFMKAPAEGAAPAAHRHLMPLNLFTIEDEAPRSWFGRVIGRPQATAGV</sequence>
<name>A0A2G1QQL4_9HYPH</name>
<dbReference type="EMBL" id="PDVP01000003">
    <property type="protein sequence ID" value="PHP67518.1"/>
    <property type="molecule type" value="Genomic_DNA"/>
</dbReference>
<dbReference type="AlphaFoldDB" id="A0A2G1QQL4"/>
<dbReference type="Gene3D" id="3.40.50.10320">
    <property type="entry name" value="LmbE-like"/>
    <property type="match status" value="1"/>
</dbReference>
<evidence type="ECO:0000313" key="2">
    <source>
        <dbReference type="Proteomes" id="UP000221168"/>
    </source>
</evidence>
<evidence type="ECO:0008006" key="3">
    <source>
        <dbReference type="Google" id="ProtNLM"/>
    </source>
</evidence>
<keyword evidence="2" id="KW-1185">Reference proteome</keyword>
<organism evidence="1 2">
    <name type="scientific">Zhengella mangrovi</name>
    <dbReference type="NCBI Taxonomy" id="1982044"/>
    <lineage>
        <taxon>Bacteria</taxon>
        <taxon>Pseudomonadati</taxon>
        <taxon>Pseudomonadota</taxon>
        <taxon>Alphaproteobacteria</taxon>
        <taxon>Hyphomicrobiales</taxon>
        <taxon>Notoacmeibacteraceae</taxon>
        <taxon>Zhengella</taxon>
    </lineage>
</organism>
<protein>
    <recommendedName>
        <fullName evidence="3">GlcNAc-PI de-N-acetylase</fullName>
    </recommendedName>
</protein>
<dbReference type="InterPro" id="IPR024078">
    <property type="entry name" value="LmbE-like_dom_sf"/>
</dbReference>
<evidence type="ECO:0000313" key="1">
    <source>
        <dbReference type="EMBL" id="PHP67518.1"/>
    </source>
</evidence>